<evidence type="ECO:0000313" key="2">
    <source>
        <dbReference type="Proteomes" id="UP001268819"/>
    </source>
</evidence>
<organism evidence="1 2">
    <name type="scientific">Saccharothrix longispora</name>
    <dbReference type="NCBI Taxonomy" id="33920"/>
    <lineage>
        <taxon>Bacteria</taxon>
        <taxon>Bacillati</taxon>
        <taxon>Actinomycetota</taxon>
        <taxon>Actinomycetes</taxon>
        <taxon>Pseudonocardiales</taxon>
        <taxon>Pseudonocardiaceae</taxon>
        <taxon>Saccharothrix</taxon>
    </lineage>
</organism>
<reference evidence="1 2" key="1">
    <citation type="submission" date="2023-07" db="EMBL/GenBank/DDBJ databases">
        <title>Sequencing the genomes of 1000 actinobacteria strains.</title>
        <authorList>
            <person name="Klenk H.-P."/>
        </authorList>
    </citation>
    <scope>NUCLEOTIDE SEQUENCE [LARGE SCALE GENOMIC DNA]</scope>
    <source>
        <strain evidence="1 2">DSM 43749</strain>
    </source>
</reference>
<dbReference type="RefSeq" id="WP_310309451.1">
    <property type="nucleotide sequence ID" value="NZ_BAAAXB010000001.1"/>
</dbReference>
<keyword evidence="2" id="KW-1185">Reference proteome</keyword>
<gene>
    <name evidence="1" type="ORF">J2S66_004758</name>
</gene>
<evidence type="ECO:0000313" key="1">
    <source>
        <dbReference type="EMBL" id="MDR6596374.1"/>
    </source>
</evidence>
<sequence length="121" mass="13681">MITTDALDLSLGLRRWPALHSLLRMRDTDWRWLQPPLDDDGNPVELHGLHPWLGLPVVDAIRIRMDTDVLGVRVTSEGDLLWRQDCDLTTVVDGLLELPPPWDPRAPRLVIGSAPKDPARL</sequence>
<name>A0ABU1Q0F8_9PSEU</name>
<dbReference type="EMBL" id="JAVDSG010000001">
    <property type="protein sequence ID" value="MDR6596374.1"/>
    <property type="molecule type" value="Genomic_DNA"/>
</dbReference>
<comment type="caution">
    <text evidence="1">The sequence shown here is derived from an EMBL/GenBank/DDBJ whole genome shotgun (WGS) entry which is preliminary data.</text>
</comment>
<protein>
    <submittedName>
        <fullName evidence="1">Uncharacterized protein</fullName>
    </submittedName>
</protein>
<dbReference type="Proteomes" id="UP001268819">
    <property type="component" value="Unassembled WGS sequence"/>
</dbReference>
<accession>A0ABU1Q0F8</accession>
<proteinExistence type="predicted"/>